<comment type="cofactor">
    <cofactor evidence="1 7">
        <name>pyridoxal 5'-phosphate</name>
        <dbReference type="ChEBI" id="CHEBI:597326"/>
    </cofactor>
</comment>
<dbReference type="NCBIfam" id="TIGR00508">
    <property type="entry name" value="bioA"/>
    <property type="match status" value="1"/>
</dbReference>
<feature type="binding site" evidence="7">
    <location>
        <begin position="129"/>
        <end position="130"/>
    </location>
    <ligand>
        <name>pyridoxal 5'-phosphate</name>
        <dbReference type="ChEBI" id="CHEBI:597326"/>
    </ligand>
</feature>
<feature type="binding site" evidence="7">
    <location>
        <position position="274"/>
    </location>
    <ligand>
        <name>pyridoxal 5'-phosphate</name>
        <dbReference type="ChEBI" id="CHEBI:597326"/>
    </ligand>
</feature>
<feature type="site" description="Participates in the substrate recognition with KAPA and in a stacking interaction with the adenine ring of SAM" evidence="7">
    <location>
        <position position="18"/>
    </location>
</feature>
<keyword evidence="2 7" id="KW-0032">Aminotransferase</keyword>
<dbReference type="PROSITE" id="PS00600">
    <property type="entry name" value="AA_TRANSFER_CLASS_3"/>
    <property type="match status" value="1"/>
</dbReference>
<dbReference type="NCBIfam" id="NF004624">
    <property type="entry name" value="PRK05964.1"/>
    <property type="match status" value="1"/>
</dbReference>
<feature type="binding site" evidence="7">
    <location>
        <begin position="334"/>
        <end position="335"/>
    </location>
    <ligand>
        <name>pyridoxal 5'-phosphate</name>
        <dbReference type="ChEBI" id="CHEBI:597326"/>
    </ligand>
</feature>
<evidence type="ECO:0000256" key="6">
    <source>
        <dbReference type="ARBA" id="ARBA00022898"/>
    </source>
</evidence>
<protein>
    <recommendedName>
        <fullName evidence="7">Adenosylmethionine-8-amino-7-oxononanoate aminotransferase</fullName>
        <ecNumber evidence="7">2.6.1.62</ecNumber>
    </recommendedName>
    <alternativeName>
        <fullName evidence="7">7,8-diamino-pelargonic acid aminotransferase</fullName>
        <shortName evidence="7">DAPA AT</shortName>
        <shortName evidence="7">DAPA aminotransferase</shortName>
    </alternativeName>
    <alternativeName>
        <fullName evidence="7">7,8-diaminononanoate synthase</fullName>
        <shortName evidence="7">DANS</shortName>
    </alternativeName>
    <alternativeName>
        <fullName evidence="7">Diaminopelargonic acid synthase</fullName>
    </alternativeName>
</protein>
<evidence type="ECO:0000256" key="1">
    <source>
        <dbReference type="ARBA" id="ARBA00001933"/>
    </source>
</evidence>
<evidence type="ECO:0000256" key="5">
    <source>
        <dbReference type="ARBA" id="ARBA00022756"/>
    </source>
</evidence>
<evidence type="ECO:0000256" key="7">
    <source>
        <dbReference type="HAMAP-Rule" id="MF_00834"/>
    </source>
</evidence>
<comment type="pathway">
    <text evidence="7">Cofactor biosynthesis; biotin biosynthesis; 7,8-diaminononanoate from 8-amino-7-oxononanoate (SAM route): step 1/1.</text>
</comment>
<dbReference type="Gene3D" id="3.90.1150.10">
    <property type="entry name" value="Aspartate Aminotransferase, domain 1"/>
    <property type="match status" value="1"/>
</dbReference>
<keyword evidence="7" id="KW-0963">Cytoplasm</keyword>
<dbReference type="Proteomes" id="UP001243856">
    <property type="component" value="Unassembled WGS sequence"/>
</dbReference>
<dbReference type="InterPro" id="IPR049704">
    <property type="entry name" value="Aminotrans_3_PPA_site"/>
</dbReference>
<keyword evidence="3 7" id="KW-0808">Transferase</keyword>
<feature type="binding site" evidence="7">
    <location>
        <position position="333"/>
    </location>
    <ligand>
        <name>substrate</name>
    </ligand>
</feature>
<organism evidence="8 9">
    <name type="scientific">Corynebacterium propinquum</name>
    <dbReference type="NCBI Taxonomy" id="43769"/>
    <lineage>
        <taxon>Bacteria</taxon>
        <taxon>Bacillati</taxon>
        <taxon>Actinomycetota</taxon>
        <taxon>Actinomycetes</taxon>
        <taxon>Mycobacteriales</taxon>
        <taxon>Corynebacteriaceae</taxon>
        <taxon>Corynebacterium</taxon>
    </lineage>
</organism>
<feature type="binding site" evidence="7">
    <location>
        <position position="417"/>
    </location>
    <ligand>
        <name>substrate</name>
    </ligand>
</feature>
<dbReference type="RefSeq" id="WP_284575976.1">
    <property type="nucleotide sequence ID" value="NZ_JASNVE010000003.1"/>
</dbReference>
<comment type="subcellular location">
    <subcellularLocation>
        <location evidence="7">Cytoplasm</location>
    </subcellularLocation>
</comment>
<dbReference type="SUPFAM" id="SSF53383">
    <property type="entry name" value="PLP-dependent transferases"/>
    <property type="match status" value="1"/>
</dbReference>
<dbReference type="PANTHER" id="PTHR42684:SF17">
    <property type="entry name" value="ADENOSYLMETHIONINE-8-AMINO-7-OXONONANOATE AMINOTRANSFERASE"/>
    <property type="match status" value="1"/>
</dbReference>
<feature type="modified residue" description="N6-(pyridoxal phosphate)lysine" evidence="7">
    <location>
        <position position="303"/>
    </location>
</feature>
<accession>A0ABT7G2S8</accession>
<keyword evidence="5 7" id="KW-0093">Biotin biosynthesis</keyword>
<feature type="binding site" evidence="7">
    <location>
        <position position="175"/>
    </location>
    <ligand>
        <name>substrate</name>
    </ligand>
</feature>
<dbReference type="EC" id="2.6.1.62" evidence="7"/>
<dbReference type="InterPro" id="IPR005815">
    <property type="entry name" value="BioA"/>
</dbReference>
<evidence type="ECO:0000256" key="3">
    <source>
        <dbReference type="ARBA" id="ARBA00022679"/>
    </source>
</evidence>
<comment type="subunit">
    <text evidence="7">Homodimer.</text>
</comment>
<dbReference type="CDD" id="cd00610">
    <property type="entry name" value="OAT_like"/>
    <property type="match status" value="1"/>
</dbReference>
<dbReference type="InterPro" id="IPR005814">
    <property type="entry name" value="Aminotrans_3"/>
</dbReference>
<gene>
    <name evidence="7" type="primary">bioA</name>
    <name evidence="8" type="ORF">QPX45_07280</name>
</gene>
<feature type="binding site" evidence="7">
    <location>
        <position position="69"/>
    </location>
    <ligand>
        <name>substrate</name>
    </ligand>
</feature>
<dbReference type="Gene3D" id="3.40.640.10">
    <property type="entry name" value="Type I PLP-dependent aspartate aminotransferase-like (Major domain)"/>
    <property type="match status" value="1"/>
</dbReference>
<evidence type="ECO:0000313" key="8">
    <source>
        <dbReference type="EMBL" id="MDK4301042.1"/>
    </source>
</evidence>
<proteinExistence type="inferred from homology"/>
<evidence type="ECO:0000256" key="4">
    <source>
        <dbReference type="ARBA" id="ARBA00022691"/>
    </source>
</evidence>
<name>A0ABT7G2S8_9CORY</name>
<dbReference type="GO" id="GO:0004015">
    <property type="term" value="F:adenosylmethionine-8-amino-7-oxononanoate transaminase activity"/>
    <property type="evidence" value="ECO:0007669"/>
    <property type="project" value="UniProtKB-EC"/>
</dbReference>
<dbReference type="Pfam" id="PF00202">
    <property type="entry name" value="Aminotran_3"/>
    <property type="match status" value="1"/>
</dbReference>
<reference evidence="8 9" key="1">
    <citation type="submission" date="2023-05" db="EMBL/GenBank/DDBJ databases">
        <title>Metabolic capabilities are highly conserved among human nasal-associated Corynebacterium species in pangenomic analyses.</title>
        <authorList>
            <person name="Tran T.H."/>
            <person name="Roberts A.Q."/>
            <person name="Escapa I.F."/>
            <person name="Gao W."/>
            <person name="Conlan S."/>
            <person name="Kong H."/>
            <person name="Segre J.A."/>
            <person name="Kelly M.S."/>
            <person name="Lemon K.P."/>
        </authorList>
    </citation>
    <scope>NUCLEOTIDE SEQUENCE [LARGE SCALE GENOMIC DNA]</scope>
    <source>
        <strain evidence="8 9">KPL2811</strain>
    </source>
</reference>
<dbReference type="HAMAP" id="MF_00834">
    <property type="entry name" value="BioA"/>
    <property type="match status" value="1"/>
</dbReference>
<dbReference type="InterPro" id="IPR015422">
    <property type="entry name" value="PyrdxlP-dep_Trfase_small"/>
</dbReference>
<evidence type="ECO:0000313" key="9">
    <source>
        <dbReference type="Proteomes" id="UP001243856"/>
    </source>
</evidence>
<comment type="similarity">
    <text evidence="7">Belongs to the class-III pyridoxal-phosphate-dependent aminotransferase family. BioA subfamily.</text>
</comment>
<dbReference type="InterPro" id="IPR015421">
    <property type="entry name" value="PyrdxlP-dep_Trfase_major"/>
</dbReference>
<comment type="caution">
    <text evidence="8">The sequence shown here is derived from an EMBL/GenBank/DDBJ whole genome shotgun (WGS) entry which is preliminary data.</text>
</comment>
<comment type="catalytic activity">
    <reaction evidence="7">
        <text>(8S)-8-amino-7-oxononanoate + S-adenosyl-L-methionine = S-adenosyl-4-methylsulfanyl-2-oxobutanoate + (7R,8S)-7,8-diammoniononanoate</text>
        <dbReference type="Rhea" id="RHEA:16861"/>
        <dbReference type="ChEBI" id="CHEBI:16490"/>
        <dbReference type="ChEBI" id="CHEBI:59789"/>
        <dbReference type="ChEBI" id="CHEBI:149468"/>
        <dbReference type="ChEBI" id="CHEBI:149469"/>
        <dbReference type="EC" id="2.6.1.62"/>
    </reaction>
</comment>
<dbReference type="PANTHER" id="PTHR42684">
    <property type="entry name" value="ADENOSYLMETHIONINE-8-AMINO-7-OXONONANOATE AMINOTRANSFERASE"/>
    <property type="match status" value="1"/>
</dbReference>
<keyword evidence="6 7" id="KW-0663">Pyridoxal phosphate</keyword>
<keyword evidence="9" id="KW-1185">Reference proteome</keyword>
<evidence type="ECO:0000256" key="2">
    <source>
        <dbReference type="ARBA" id="ARBA00022576"/>
    </source>
</evidence>
<comment type="function">
    <text evidence="7">Catalyzes the transfer of the alpha-amino group from S-adenosyl-L-methionine (SAM) to 7-keto-8-aminopelargonic acid (KAPA) to form 7,8-diaminopelargonic acid (DAPA). It is the only aminotransferase known to utilize SAM as an amino donor.</text>
</comment>
<feature type="binding site" evidence="7">
    <location>
        <position position="303"/>
    </location>
    <ligand>
        <name>substrate</name>
    </ligand>
</feature>
<dbReference type="InterPro" id="IPR015424">
    <property type="entry name" value="PyrdxlP-dep_Trfase"/>
</dbReference>
<dbReference type="EMBL" id="JASNVK010000011">
    <property type="protein sequence ID" value="MDK4301042.1"/>
    <property type="molecule type" value="Genomic_DNA"/>
</dbReference>
<keyword evidence="4 7" id="KW-0949">S-adenosyl-L-methionine</keyword>
<sequence>MPASEISAIDAQHIWHPYAAPGEPTRVVRSTEGIYLELADASTTAVPDATAEHPAKPESQWVIDGMSSWWAACFGHSHPRLVDAAQRQISAMSHVMFGGLTHQPAAQLTQNLFALTENRYQQVFYSDSGSVSVEVAIKMALQYARGKNSDSTSANTSTSTGTSTPNKLLTWRSGYHGDTFQAMSVCDPDGGMHSLWNGTVKEQAFVPAPPTRGASSEQRTDYLRVVEAAMTDEIAAMIIEPVVQGAGGMRFHDHELLVDIRELCTKHGIVLIADEIATGFGRTGDLFTTHAAGITPDILCVGKALTGGFMSLAATLATKEIAKTMQPAALMHGPTFMANPLACAVASEATAMIREGHWREQVPRIAARLVDGLDPLREMPGVADVRVLGAIGVVEMDHDVDMATATAAALSAGVWIRPFGRLVYTMPPYICTDDEIATICRAIARIVAACGSPAQAAH</sequence>